<dbReference type="InterPro" id="IPR001789">
    <property type="entry name" value="Sig_transdc_resp-reg_receiver"/>
</dbReference>
<dbReference type="AlphaFoldDB" id="A0A3M0MSL4"/>
<dbReference type="PANTHER" id="PTHR43156">
    <property type="entry name" value="STAGE II SPORULATION PROTEIN E-RELATED"/>
    <property type="match status" value="1"/>
</dbReference>
<dbReference type="OrthoDB" id="9811749at2"/>
<dbReference type="Pfam" id="PF00072">
    <property type="entry name" value="Response_reg"/>
    <property type="match status" value="1"/>
</dbReference>
<evidence type="ECO:0000256" key="2">
    <source>
        <dbReference type="PROSITE-ProRule" id="PRU00169"/>
    </source>
</evidence>
<dbReference type="EMBL" id="QOKZ01000005">
    <property type="protein sequence ID" value="RMC34317.1"/>
    <property type="molecule type" value="Genomic_DNA"/>
</dbReference>
<dbReference type="Pfam" id="PF07228">
    <property type="entry name" value="SpoIIE"/>
    <property type="match status" value="1"/>
</dbReference>
<dbReference type="RefSeq" id="WP_122113027.1">
    <property type="nucleotide sequence ID" value="NZ_QOKZ01000005.1"/>
</dbReference>
<dbReference type="InterPro" id="IPR001932">
    <property type="entry name" value="PPM-type_phosphatase-like_dom"/>
</dbReference>
<evidence type="ECO:0000256" key="1">
    <source>
        <dbReference type="ARBA" id="ARBA00022801"/>
    </source>
</evidence>
<dbReference type="SMART" id="SM00331">
    <property type="entry name" value="PP2C_SIG"/>
    <property type="match status" value="1"/>
</dbReference>
<protein>
    <submittedName>
        <fullName evidence="4">Response regulator</fullName>
    </submittedName>
</protein>
<dbReference type="InterPro" id="IPR052016">
    <property type="entry name" value="Bact_Sigma-Reg"/>
</dbReference>
<dbReference type="SUPFAM" id="SSF52172">
    <property type="entry name" value="CheY-like"/>
    <property type="match status" value="1"/>
</dbReference>
<dbReference type="Proteomes" id="UP000273516">
    <property type="component" value="Unassembled WGS sequence"/>
</dbReference>
<dbReference type="Gene3D" id="3.60.40.10">
    <property type="entry name" value="PPM-type phosphatase domain"/>
    <property type="match status" value="1"/>
</dbReference>
<organism evidence="4 5">
    <name type="scientific">Paracoccus alkanivorans</name>
    <dbReference type="NCBI Taxonomy" id="2116655"/>
    <lineage>
        <taxon>Bacteria</taxon>
        <taxon>Pseudomonadati</taxon>
        <taxon>Pseudomonadota</taxon>
        <taxon>Alphaproteobacteria</taxon>
        <taxon>Rhodobacterales</taxon>
        <taxon>Paracoccaceae</taxon>
        <taxon>Paracoccus</taxon>
    </lineage>
</organism>
<dbReference type="GO" id="GO:0000160">
    <property type="term" value="P:phosphorelay signal transduction system"/>
    <property type="evidence" value="ECO:0007669"/>
    <property type="project" value="InterPro"/>
</dbReference>
<reference evidence="4 5" key="1">
    <citation type="submission" date="2018-07" db="EMBL/GenBank/DDBJ databases">
        <authorList>
            <person name="Zhang Y."/>
            <person name="Wang L."/>
            <person name="Ma S."/>
        </authorList>
    </citation>
    <scope>NUCLEOTIDE SEQUENCE [LARGE SCALE GENOMIC DNA]</scope>
    <source>
        <strain evidence="4 5">4-2</strain>
    </source>
</reference>
<keyword evidence="2" id="KW-0597">Phosphoprotein</keyword>
<feature type="modified residue" description="4-aspartylphosphate" evidence="2">
    <location>
        <position position="67"/>
    </location>
</feature>
<evidence type="ECO:0000313" key="4">
    <source>
        <dbReference type="EMBL" id="RMC34317.1"/>
    </source>
</evidence>
<dbReference type="PROSITE" id="PS50110">
    <property type="entry name" value="RESPONSE_REGULATORY"/>
    <property type="match status" value="1"/>
</dbReference>
<keyword evidence="5" id="KW-1185">Reference proteome</keyword>
<accession>A0A3M0MSL4</accession>
<feature type="domain" description="Response regulatory" evidence="3">
    <location>
        <begin position="22"/>
        <end position="134"/>
    </location>
</feature>
<dbReference type="PANTHER" id="PTHR43156:SF2">
    <property type="entry name" value="STAGE II SPORULATION PROTEIN E"/>
    <property type="match status" value="1"/>
</dbReference>
<gene>
    <name evidence="4" type="ORF">C9E81_14275</name>
</gene>
<comment type="caution">
    <text evidence="4">The sequence shown here is derived from an EMBL/GenBank/DDBJ whole genome shotgun (WGS) entry which is preliminary data.</text>
</comment>
<keyword evidence="1" id="KW-0378">Hydrolase</keyword>
<dbReference type="InterPro" id="IPR036457">
    <property type="entry name" value="PPM-type-like_dom_sf"/>
</dbReference>
<proteinExistence type="predicted"/>
<dbReference type="InterPro" id="IPR011006">
    <property type="entry name" value="CheY-like_superfamily"/>
</dbReference>
<name>A0A3M0MSL4_9RHOB</name>
<dbReference type="SMART" id="SM00448">
    <property type="entry name" value="REC"/>
    <property type="match status" value="1"/>
</dbReference>
<evidence type="ECO:0000259" key="3">
    <source>
        <dbReference type="PROSITE" id="PS50110"/>
    </source>
</evidence>
<dbReference type="SUPFAM" id="SSF81606">
    <property type="entry name" value="PP2C-like"/>
    <property type="match status" value="1"/>
</dbReference>
<evidence type="ECO:0000313" key="5">
    <source>
        <dbReference type="Proteomes" id="UP000273516"/>
    </source>
</evidence>
<dbReference type="Gene3D" id="3.40.50.2300">
    <property type="match status" value="1"/>
</dbReference>
<dbReference type="GO" id="GO:0016791">
    <property type="term" value="F:phosphatase activity"/>
    <property type="evidence" value="ECO:0007669"/>
    <property type="project" value="TreeGrafter"/>
</dbReference>
<sequence length="460" mass="48933">MSIADRSLPAAAACPNAATMRRVLVIGDLARQQKKLLQAGYHLTLAASAADALAIGPQFRPDVVIADAAALDMPVAGFCQILRGLDHGGYCYVILVVQSRDAREIAGNLDAGADDFLVKPVKTFELHARLLAGEKTLLAGGDLQLRNSRLHGLLQQMREAQGKAERDLGDAGRLQRAMMRDHSGQFGDMTISLLLRPAHQIGGDLVGFFPIDDQRAGIFALDIAGHGVAAALLTARLSVHLSASPDLNEVLRPLRGGNAALTPVELAHRLNSILLDEMGCNSHMTMAYADINHVTGRVSMVQAGHPHPVLQSADGSLRRLGQGGMPLGLFSAPEFDAFEFTLQPGERLLIVSDGFTDSADFKGHPLGEHGLDALIAANSSLCGHAFLEALILALNGRSLGKVRDDRSAVLVETDLFRRSCSTIILTGPVPDQDGGDGVRAIPWRLRCELCEFKAGCLGPG</sequence>